<proteinExistence type="inferred from homology"/>
<dbReference type="GO" id="GO:0005829">
    <property type="term" value="C:cytosol"/>
    <property type="evidence" value="ECO:0007669"/>
    <property type="project" value="TreeGrafter"/>
</dbReference>
<evidence type="ECO:0000256" key="1">
    <source>
        <dbReference type="ARBA" id="ARBA00006658"/>
    </source>
</evidence>
<feature type="region of interest" description="Disordered" evidence="3">
    <location>
        <begin position="1"/>
        <end position="27"/>
    </location>
</feature>
<reference evidence="4 5" key="1">
    <citation type="journal article" date="2016" name="Genome Biol. Evol.">
        <title>Gene Family Evolution Reflects Adaptation to Soil Environmental Stressors in the Genome of the Collembolan Orchesella cincta.</title>
        <authorList>
            <person name="Faddeeva-Vakhrusheva A."/>
            <person name="Derks M.F."/>
            <person name="Anvar S.Y."/>
            <person name="Agamennone V."/>
            <person name="Suring W."/>
            <person name="Smit S."/>
            <person name="van Straalen N.M."/>
            <person name="Roelofs D."/>
        </authorList>
    </citation>
    <scope>NUCLEOTIDE SEQUENCE [LARGE SCALE GENOMIC DNA]</scope>
    <source>
        <tissue evidence="4">Mixed pool</tissue>
    </source>
</reference>
<comment type="caution">
    <text evidence="4">The sequence shown here is derived from an EMBL/GenBank/DDBJ whole genome shotgun (WGS) entry which is preliminary data.</text>
</comment>
<gene>
    <name evidence="4" type="ORF">Ocin01_10647</name>
</gene>
<evidence type="ECO:0000313" key="5">
    <source>
        <dbReference type="Proteomes" id="UP000094527"/>
    </source>
</evidence>
<comment type="similarity">
    <text evidence="1">Belongs to the TIP41 family.</text>
</comment>
<evidence type="ECO:0000313" key="4">
    <source>
        <dbReference type="EMBL" id="ODM96039.1"/>
    </source>
</evidence>
<dbReference type="GO" id="GO:0031929">
    <property type="term" value="P:TOR signaling"/>
    <property type="evidence" value="ECO:0007669"/>
    <property type="project" value="TreeGrafter"/>
</dbReference>
<dbReference type="PANTHER" id="PTHR21021:SF16">
    <property type="entry name" value="TIP41-LIKE PROTEIN"/>
    <property type="match status" value="1"/>
</dbReference>
<dbReference type="PANTHER" id="PTHR21021">
    <property type="entry name" value="GAF/PUTATIVE CYTOSKELETAL PROTEIN"/>
    <property type="match status" value="1"/>
</dbReference>
<dbReference type="InterPro" id="IPR051330">
    <property type="entry name" value="Phosphatase_reg/MetRdx"/>
</dbReference>
<sequence>MEGRGSNDASNPKNPTSSSGRRKSNGNSVVGAVQYARRVNEQSYAFDGWQITVLKSPILPSNCYCNILDKDNTKGLLFELGCKLEDVNLPSKSSVESSDQETASTIKCHVCRYTEQLPLKHLPDMVFPDNYLHLRHEASGLILEFNTLEAMKLMSTQDTESLQIACSKDWQASQTEMGLPKEVLHDFNWTFSTDYNGTLKSSQAGNEVAVINNPSEEINMEKLKQREQILFYDELTLYEDELHDNGISNLNVKLRVMPSGFFILLRHTLRVDHVMARVCDTRIHYEAGNNYFLRQSQTKQESFKNLAHMDPHQFSDINALSQFLPVTKETIEKILIQ</sequence>
<protein>
    <recommendedName>
        <fullName evidence="2">TIP41-like protein</fullName>
    </recommendedName>
</protein>
<dbReference type="Proteomes" id="UP000094527">
    <property type="component" value="Unassembled WGS sequence"/>
</dbReference>
<feature type="compositionally biased region" description="Polar residues" evidence="3">
    <location>
        <begin position="7"/>
        <end position="16"/>
    </location>
</feature>
<dbReference type="OMA" id="TRWYHEF"/>
<dbReference type="STRING" id="48709.A0A1D2MSE2"/>
<evidence type="ECO:0000256" key="3">
    <source>
        <dbReference type="SAM" id="MobiDB-lite"/>
    </source>
</evidence>
<name>A0A1D2MSE2_ORCCI</name>
<organism evidence="4 5">
    <name type="scientific">Orchesella cincta</name>
    <name type="common">Springtail</name>
    <name type="synonym">Podura cincta</name>
    <dbReference type="NCBI Taxonomy" id="48709"/>
    <lineage>
        <taxon>Eukaryota</taxon>
        <taxon>Metazoa</taxon>
        <taxon>Ecdysozoa</taxon>
        <taxon>Arthropoda</taxon>
        <taxon>Hexapoda</taxon>
        <taxon>Collembola</taxon>
        <taxon>Entomobryomorpha</taxon>
        <taxon>Entomobryoidea</taxon>
        <taxon>Orchesellidae</taxon>
        <taxon>Orchesellinae</taxon>
        <taxon>Orchesella</taxon>
    </lineage>
</organism>
<dbReference type="InterPro" id="IPR007303">
    <property type="entry name" value="TIP41-like"/>
</dbReference>
<dbReference type="AlphaFoldDB" id="A0A1D2MSE2"/>
<keyword evidence="5" id="KW-1185">Reference proteome</keyword>
<evidence type="ECO:0000256" key="2">
    <source>
        <dbReference type="ARBA" id="ARBA00018951"/>
    </source>
</evidence>
<dbReference type="Pfam" id="PF04176">
    <property type="entry name" value="TIP41"/>
    <property type="match status" value="1"/>
</dbReference>
<dbReference type="EMBL" id="LJIJ01000591">
    <property type="protein sequence ID" value="ODM96039.1"/>
    <property type="molecule type" value="Genomic_DNA"/>
</dbReference>
<accession>A0A1D2MSE2</accession>